<keyword evidence="2" id="KW-1185">Reference proteome</keyword>
<comment type="caution">
    <text evidence="1">The sequence shown here is derived from an EMBL/GenBank/DDBJ whole genome shotgun (WGS) entry which is preliminary data.</text>
</comment>
<dbReference type="Proteomes" id="UP000462621">
    <property type="component" value="Unassembled WGS sequence"/>
</dbReference>
<dbReference type="RefSeq" id="WP_161158643.1">
    <property type="nucleotide sequence ID" value="NZ_WEKT01000110.1"/>
</dbReference>
<organism evidence="1 2">
    <name type="scientific">Vibrio eleionomae</name>
    <dbReference type="NCBI Taxonomy" id="2653505"/>
    <lineage>
        <taxon>Bacteria</taxon>
        <taxon>Pseudomonadati</taxon>
        <taxon>Pseudomonadota</taxon>
        <taxon>Gammaproteobacteria</taxon>
        <taxon>Vibrionales</taxon>
        <taxon>Vibrionaceae</taxon>
        <taxon>Vibrio</taxon>
    </lineage>
</organism>
<gene>
    <name evidence="1" type="ORF">F9817_23525</name>
</gene>
<proteinExistence type="predicted"/>
<protein>
    <submittedName>
        <fullName evidence="1">Uncharacterized protein</fullName>
    </submittedName>
</protein>
<evidence type="ECO:0000313" key="1">
    <source>
        <dbReference type="EMBL" id="MZI96152.1"/>
    </source>
</evidence>
<name>A0A7X4LQD1_9VIBR</name>
<sequence length="162" mass="18474">MNDKSVAIIVTNPDGIYSGGRYFSLMLAEGFSSLGFTTHYITDRVPIFSNDLSAFTYHKNIKFRLGLDDNSLLSDIKVDYTFVIPGTTNKDFYDNALKCASIMKSKIALVNFESPNWFNKYAKHKKDEKNWDGWLKIASYANLILSISKEGNEYAKDFYKNS</sequence>
<accession>A0A7X4LQD1</accession>
<feature type="non-terminal residue" evidence="1">
    <location>
        <position position="162"/>
    </location>
</feature>
<evidence type="ECO:0000313" key="2">
    <source>
        <dbReference type="Proteomes" id="UP000462621"/>
    </source>
</evidence>
<dbReference type="EMBL" id="WEKT01000110">
    <property type="protein sequence ID" value="MZI96152.1"/>
    <property type="molecule type" value="Genomic_DNA"/>
</dbReference>
<reference evidence="1 2" key="1">
    <citation type="submission" date="2019-10" db="EMBL/GenBank/DDBJ databases">
        <title>Vibrio sp. nov. isolated from a shrimp pond.</title>
        <authorList>
            <person name="Gomez-Gil B."/>
            <person name="Enciso-Ibarra J."/>
            <person name="Enciso-Ibarra K."/>
            <person name="Bolan-Mejia C."/>
        </authorList>
    </citation>
    <scope>NUCLEOTIDE SEQUENCE [LARGE SCALE GENOMIC DNA]</scope>
    <source>
        <strain evidence="1 2">CAIM 722</strain>
    </source>
</reference>
<dbReference type="AlphaFoldDB" id="A0A7X4LQD1"/>